<accession>A0A9P6X322</accession>
<organism evidence="2 3">
    <name type="scientific">Rhizopus oryzae</name>
    <name type="common">Mucormycosis agent</name>
    <name type="synonym">Rhizopus arrhizus var. delemar</name>
    <dbReference type="NCBI Taxonomy" id="64495"/>
    <lineage>
        <taxon>Eukaryota</taxon>
        <taxon>Fungi</taxon>
        <taxon>Fungi incertae sedis</taxon>
        <taxon>Mucoromycota</taxon>
        <taxon>Mucoromycotina</taxon>
        <taxon>Mucoromycetes</taxon>
        <taxon>Mucorales</taxon>
        <taxon>Mucorineae</taxon>
        <taxon>Rhizopodaceae</taxon>
        <taxon>Rhizopus</taxon>
    </lineage>
</organism>
<dbReference type="PANTHER" id="PTHR23022">
    <property type="entry name" value="TRANSPOSABLE ELEMENT-RELATED"/>
    <property type="match status" value="1"/>
</dbReference>
<dbReference type="EMBL" id="JAANQT010001688">
    <property type="protein sequence ID" value="KAG1304267.1"/>
    <property type="molecule type" value="Genomic_DNA"/>
</dbReference>
<gene>
    <name evidence="2" type="ORF">G6F64_009352</name>
</gene>
<comment type="caution">
    <text evidence="2">The sequence shown here is derived from an EMBL/GenBank/DDBJ whole genome shotgun (WGS) entry which is preliminary data.</text>
</comment>
<dbReference type="OrthoDB" id="2431447at2759"/>
<dbReference type="GO" id="GO:0003676">
    <property type="term" value="F:nucleic acid binding"/>
    <property type="evidence" value="ECO:0007669"/>
    <property type="project" value="InterPro"/>
</dbReference>
<dbReference type="InterPro" id="IPR052338">
    <property type="entry name" value="Transposase_5"/>
</dbReference>
<reference evidence="2" key="1">
    <citation type="journal article" date="2020" name="Microb. Genom.">
        <title>Genetic diversity of clinical and environmental Mucorales isolates obtained from an investigation of mucormycosis cases among solid organ transplant recipients.</title>
        <authorList>
            <person name="Nguyen M.H."/>
            <person name="Kaul D."/>
            <person name="Muto C."/>
            <person name="Cheng S.J."/>
            <person name="Richter R.A."/>
            <person name="Bruno V.M."/>
            <person name="Liu G."/>
            <person name="Beyhan S."/>
            <person name="Sundermann A.J."/>
            <person name="Mounaud S."/>
            <person name="Pasculle A.W."/>
            <person name="Nierman W.C."/>
            <person name="Driscoll E."/>
            <person name="Cumbie R."/>
            <person name="Clancy C.J."/>
            <person name="Dupont C.L."/>
        </authorList>
    </citation>
    <scope>NUCLEOTIDE SEQUENCE</scope>
    <source>
        <strain evidence="2">GL11</strain>
    </source>
</reference>
<protein>
    <recommendedName>
        <fullName evidence="1">Tc1-like transposase DDE domain-containing protein</fullName>
    </recommendedName>
</protein>
<dbReference type="InterPro" id="IPR036397">
    <property type="entry name" value="RNaseH_sf"/>
</dbReference>
<name>A0A9P6X322_RHIOR</name>
<dbReference type="PANTHER" id="PTHR23022:SF135">
    <property type="entry name" value="SI:DKEY-77F5.3"/>
    <property type="match status" value="1"/>
</dbReference>
<evidence type="ECO:0000259" key="1">
    <source>
        <dbReference type="Pfam" id="PF13358"/>
    </source>
</evidence>
<proteinExistence type="predicted"/>
<dbReference type="InterPro" id="IPR038717">
    <property type="entry name" value="Tc1-like_DDE_dom"/>
</dbReference>
<dbReference type="Pfam" id="PF13358">
    <property type="entry name" value="DDE_3"/>
    <property type="match status" value="1"/>
</dbReference>
<evidence type="ECO:0000313" key="3">
    <source>
        <dbReference type="Proteomes" id="UP000716291"/>
    </source>
</evidence>
<feature type="domain" description="Tc1-like transposase DDE" evidence="1">
    <location>
        <begin position="144"/>
        <end position="292"/>
    </location>
</feature>
<keyword evidence="3" id="KW-1185">Reference proteome</keyword>
<evidence type="ECO:0000313" key="2">
    <source>
        <dbReference type="EMBL" id="KAG1304267.1"/>
    </source>
</evidence>
<dbReference type="Gene3D" id="3.30.420.10">
    <property type="entry name" value="Ribonuclease H-like superfamily/Ribonuclease H"/>
    <property type="match status" value="1"/>
</dbReference>
<sequence length="343" mass="40251">MVRSLPLDVQDNIKSLLKYSHSYSSIINRVPGVKKSTISDYKRRWFPNMGPLKSGCRSEITATTKSYIRRSVITGKLKTGKDVQRYLCDLGCAIGYSACLKLLKSMEFQIRIKKHKPFLKAIHMKKRLAWANTHKDWTKDDWRRMVFSDETKLNVWGSDGVKYYWKRVDDKLRFHHLDLTVKGGGCSVMMWGYITYDGPGYACRIYDGTMKKEDYVRILDTTLMDTLNYYNYDPKNIYFQQDNDPKRTSKAAKAWFEESNFDSKSIYCRPAQSPDINPIEHVWHHLKLKLSAYETRAKGVHELWDQIEEQWARFTKDDCKKYIDSMPDRIKAVIQAKGGYTDY</sequence>
<dbReference type="AlphaFoldDB" id="A0A9P6X322"/>
<dbReference type="Proteomes" id="UP000716291">
    <property type="component" value="Unassembled WGS sequence"/>
</dbReference>